<dbReference type="EMBL" id="MU393505">
    <property type="protein sequence ID" value="KAI4863372.1"/>
    <property type="molecule type" value="Genomic_DNA"/>
</dbReference>
<name>A0ACB9YVV5_9PEZI</name>
<protein>
    <submittedName>
        <fullName evidence="1">Heterokaryon incompatibility protein-domain-containing protein</fullName>
    </submittedName>
</protein>
<dbReference type="Proteomes" id="UP001497700">
    <property type="component" value="Unassembled WGS sequence"/>
</dbReference>
<evidence type="ECO:0000313" key="2">
    <source>
        <dbReference type="Proteomes" id="UP001497700"/>
    </source>
</evidence>
<sequence length="354" mass="39555">MSCVRLVTEAESSAIDKTSGLCNVCKQIYFYYVIPTAKPYDNGHRDDYSHFHIGPLRHVSAKAPLCAGCRLVLAVISSSASRVSDAGIIKIQRNYPTSRVHEDTQFLNNKGEITIVKNYYQIIDPLEPLIEVILESEPASSSERALGSIIRYESRETNDISKFSSSCKSYDLGDGSVSRFHFRGRSVTETLNSDLLKDWIRRCDTKHKECLLLEQQSAPVERSSIRLIDVEERKVIFTSQQEQEYVALSYVWGEGTEGSLTSATVERFSSSHGIPDDLEVIPSTILDAIRLVRDIGFRYLWVDSLCILQDEDHDKLRSLPHMDSIYSCASLVIIAAAGKNAQAGLPGVVHTRST</sequence>
<evidence type="ECO:0000313" key="1">
    <source>
        <dbReference type="EMBL" id="KAI4863372.1"/>
    </source>
</evidence>
<comment type="caution">
    <text evidence="1">The sequence shown here is derived from an EMBL/GenBank/DDBJ whole genome shotgun (WGS) entry which is preliminary data.</text>
</comment>
<organism evidence="1 2">
    <name type="scientific">Hypoxylon rubiginosum</name>
    <dbReference type="NCBI Taxonomy" id="110542"/>
    <lineage>
        <taxon>Eukaryota</taxon>
        <taxon>Fungi</taxon>
        <taxon>Dikarya</taxon>
        <taxon>Ascomycota</taxon>
        <taxon>Pezizomycotina</taxon>
        <taxon>Sordariomycetes</taxon>
        <taxon>Xylariomycetidae</taxon>
        <taxon>Xylariales</taxon>
        <taxon>Hypoxylaceae</taxon>
        <taxon>Hypoxylon</taxon>
    </lineage>
</organism>
<gene>
    <name evidence="1" type="ORF">F4820DRAFT_375844</name>
</gene>
<keyword evidence="2" id="KW-1185">Reference proteome</keyword>
<proteinExistence type="predicted"/>
<accession>A0ACB9YVV5</accession>
<reference evidence="1 2" key="1">
    <citation type="journal article" date="2022" name="New Phytol.">
        <title>Ecological generalism drives hyperdiversity of secondary metabolite gene clusters in xylarialean endophytes.</title>
        <authorList>
            <person name="Franco M.E.E."/>
            <person name="Wisecaver J.H."/>
            <person name="Arnold A.E."/>
            <person name="Ju Y.M."/>
            <person name="Slot J.C."/>
            <person name="Ahrendt S."/>
            <person name="Moore L.P."/>
            <person name="Eastman K.E."/>
            <person name="Scott K."/>
            <person name="Konkel Z."/>
            <person name="Mondo S.J."/>
            <person name="Kuo A."/>
            <person name="Hayes R.D."/>
            <person name="Haridas S."/>
            <person name="Andreopoulos B."/>
            <person name="Riley R."/>
            <person name="LaButti K."/>
            <person name="Pangilinan J."/>
            <person name="Lipzen A."/>
            <person name="Amirebrahimi M."/>
            <person name="Yan J."/>
            <person name="Adam C."/>
            <person name="Keymanesh K."/>
            <person name="Ng V."/>
            <person name="Louie K."/>
            <person name="Northen T."/>
            <person name="Drula E."/>
            <person name="Henrissat B."/>
            <person name="Hsieh H.M."/>
            <person name="Youens-Clark K."/>
            <person name="Lutzoni F."/>
            <person name="Miadlikowska J."/>
            <person name="Eastwood D.C."/>
            <person name="Hamelin R.C."/>
            <person name="Grigoriev I.V."/>
            <person name="U'Ren J.M."/>
        </authorList>
    </citation>
    <scope>NUCLEOTIDE SEQUENCE [LARGE SCALE GENOMIC DNA]</scope>
    <source>
        <strain evidence="1 2">CBS 119005</strain>
    </source>
</reference>